<dbReference type="Proteomes" id="UP000036987">
    <property type="component" value="Unassembled WGS sequence"/>
</dbReference>
<sequence length="156" mass="18011">MDYISGLLRSDGEERSRKKRNQIQTVELKVRVDCDECELKMKKLLYSLKGVRLVEVNRKQHKVTVRGYIEPLKVLKKVKSRGNQVEIWPYVVPFITKTATYEKKPPLGYARNVEFMPPPTTTESTKLPPEEGEGETEQQIFTTMFSDDNPNACSIM</sequence>
<dbReference type="PANTHER" id="PTHR22814:SF336">
    <property type="entry name" value="HEAVY METAL-ASSOCIATED ISOPRENYLATED PLANT PROTEIN 23"/>
    <property type="match status" value="1"/>
</dbReference>
<proteinExistence type="predicted"/>
<organism evidence="4 5">
    <name type="scientific">Zostera marina</name>
    <name type="common">Eelgrass</name>
    <dbReference type="NCBI Taxonomy" id="29655"/>
    <lineage>
        <taxon>Eukaryota</taxon>
        <taxon>Viridiplantae</taxon>
        <taxon>Streptophyta</taxon>
        <taxon>Embryophyta</taxon>
        <taxon>Tracheophyta</taxon>
        <taxon>Spermatophyta</taxon>
        <taxon>Magnoliopsida</taxon>
        <taxon>Liliopsida</taxon>
        <taxon>Zosteraceae</taxon>
        <taxon>Zostera</taxon>
    </lineage>
</organism>
<gene>
    <name evidence="4" type="ORF">ZOSMA_2G02680</name>
</gene>
<dbReference type="PROSITE" id="PS50846">
    <property type="entry name" value="HMA_2"/>
    <property type="match status" value="1"/>
</dbReference>
<dbReference type="InterPro" id="IPR036163">
    <property type="entry name" value="HMA_dom_sf"/>
</dbReference>
<dbReference type="SUPFAM" id="SSF55008">
    <property type="entry name" value="HMA, heavy metal-associated domain"/>
    <property type="match status" value="1"/>
</dbReference>
<evidence type="ECO:0000313" key="5">
    <source>
        <dbReference type="Proteomes" id="UP000036987"/>
    </source>
</evidence>
<dbReference type="STRING" id="29655.A0A0K9PDE8"/>
<dbReference type="OrthoDB" id="689350at2759"/>
<accession>A0A0K9PDE8</accession>
<feature type="domain" description="HMA" evidence="3">
    <location>
        <begin position="23"/>
        <end position="86"/>
    </location>
</feature>
<dbReference type="GO" id="GO:0046872">
    <property type="term" value="F:metal ion binding"/>
    <property type="evidence" value="ECO:0007669"/>
    <property type="project" value="UniProtKB-KW"/>
</dbReference>
<dbReference type="Pfam" id="PF00403">
    <property type="entry name" value="HMA"/>
    <property type="match status" value="1"/>
</dbReference>
<feature type="region of interest" description="Disordered" evidence="2">
    <location>
        <begin position="115"/>
        <end position="136"/>
    </location>
</feature>
<evidence type="ECO:0000256" key="2">
    <source>
        <dbReference type="SAM" id="MobiDB-lite"/>
    </source>
</evidence>
<evidence type="ECO:0000259" key="3">
    <source>
        <dbReference type="PROSITE" id="PS50846"/>
    </source>
</evidence>
<dbReference type="CDD" id="cd00371">
    <property type="entry name" value="HMA"/>
    <property type="match status" value="1"/>
</dbReference>
<reference evidence="5" key="1">
    <citation type="journal article" date="2016" name="Nature">
        <title>The genome of the seagrass Zostera marina reveals angiosperm adaptation to the sea.</title>
        <authorList>
            <person name="Olsen J.L."/>
            <person name="Rouze P."/>
            <person name="Verhelst B."/>
            <person name="Lin Y.-C."/>
            <person name="Bayer T."/>
            <person name="Collen J."/>
            <person name="Dattolo E."/>
            <person name="De Paoli E."/>
            <person name="Dittami S."/>
            <person name="Maumus F."/>
            <person name="Michel G."/>
            <person name="Kersting A."/>
            <person name="Lauritano C."/>
            <person name="Lohaus R."/>
            <person name="Toepel M."/>
            <person name="Tonon T."/>
            <person name="Vanneste K."/>
            <person name="Amirebrahimi M."/>
            <person name="Brakel J."/>
            <person name="Bostroem C."/>
            <person name="Chovatia M."/>
            <person name="Grimwood J."/>
            <person name="Jenkins J.W."/>
            <person name="Jueterbock A."/>
            <person name="Mraz A."/>
            <person name="Stam W.T."/>
            <person name="Tice H."/>
            <person name="Bornberg-Bauer E."/>
            <person name="Green P.J."/>
            <person name="Pearson G.A."/>
            <person name="Procaccini G."/>
            <person name="Duarte C.M."/>
            <person name="Schmutz J."/>
            <person name="Reusch T.B.H."/>
            <person name="Van de Peer Y."/>
        </authorList>
    </citation>
    <scope>NUCLEOTIDE SEQUENCE [LARGE SCALE GENOMIC DNA]</scope>
    <source>
        <strain evidence="5">cv. Finnish</strain>
    </source>
</reference>
<keyword evidence="1" id="KW-0479">Metal-binding</keyword>
<dbReference type="Gene3D" id="3.30.70.100">
    <property type="match status" value="1"/>
</dbReference>
<dbReference type="InterPro" id="IPR006121">
    <property type="entry name" value="HMA_dom"/>
</dbReference>
<name>A0A0K9PDE8_ZOSMR</name>
<comment type="caution">
    <text evidence="4">The sequence shown here is derived from an EMBL/GenBank/DDBJ whole genome shotgun (WGS) entry which is preliminary data.</text>
</comment>
<dbReference type="AlphaFoldDB" id="A0A0K9PDE8"/>
<evidence type="ECO:0000313" key="4">
    <source>
        <dbReference type="EMBL" id="KMZ66257.1"/>
    </source>
</evidence>
<dbReference type="PANTHER" id="PTHR22814">
    <property type="entry name" value="COPPER TRANSPORT PROTEIN ATOX1-RELATED"/>
    <property type="match status" value="1"/>
</dbReference>
<protein>
    <submittedName>
        <fullName evidence="4">Heavy metal transport/detoxification superfamily protein</fullName>
    </submittedName>
</protein>
<evidence type="ECO:0000256" key="1">
    <source>
        <dbReference type="ARBA" id="ARBA00022723"/>
    </source>
</evidence>
<keyword evidence="5" id="KW-1185">Reference proteome</keyword>
<dbReference type="EMBL" id="LFYR01000981">
    <property type="protein sequence ID" value="KMZ66257.1"/>
    <property type="molecule type" value="Genomic_DNA"/>
</dbReference>